<name>A0A7R9F8C9_9NEOP</name>
<feature type="region of interest" description="Disordered" evidence="1">
    <location>
        <begin position="234"/>
        <end position="272"/>
    </location>
</feature>
<accession>A0A7R9F8C9</accession>
<dbReference type="AlphaFoldDB" id="A0A7R9F8C9"/>
<evidence type="ECO:0000313" key="2">
    <source>
        <dbReference type="EMBL" id="CAD7448746.1"/>
    </source>
</evidence>
<dbReference type="EMBL" id="OD570490">
    <property type="protein sequence ID" value="CAD7448746.1"/>
    <property type="molecule type" value="Genomic_DNA"/>
</dbReference>
<organism evidence="2">
    <name type="scientific">Timema bartmani</name>
    <dbReference type="NCBI Taxonomy" id="61472"/>
    <lineage>
        <taxon>Eukaryota</taxon>
        <taxon>Metazoa</taxon>
        <taxon>Ecdysozoa</taxon>
        <taxon>Arthropoda</taxon>
        <taxon>Hexapoda</taxon>
        <taxon>Insecta</taxon>
        <taxon>Pterygota</taxon>
        <taxon>Neoptera</taxon>
        <taxon>Polyneoptera</taxon>
        <taxon>Phasmatodea</taxon>
        <taxon>Timematodea</taxon>
        <taxon>Timematoidea</taxon>
        <taxon>Timematidae</taxon>
        <taxon>Timema</taxon>
    </lineage>
</organism>
<evidence type="ECO:0000256" key="1">
    <source>
        <dbReference type="SAM" id="MobiDB-lite"/>
    </source>
</evidence>
<reference evidence="2" key="1">
    <citation type="submission" date="2020-11" db="EMBL/GenBank/DDBJ databases">
        <authorList>
            <person name="Tran Van P."/>
        </authorList>
    </citation>
    <scope>NUCLEOTIDE SEQUENCE</scope>
</reference>
<proteinExistence type="predicted"/>
<gene>
    <name evidence="2" type="ORF">TBIB3V08_LOCUS11029</name>
</gene>
<sequence length="473" mass="52992">MTAPFPNNNHADPPEIISTVVITSSATRRAFGRFNARDLLEEDVLLLCLKWKCISLSSATRRAFGRFNARDLLEEDVLLLCLEWKCNPLSSATCRAFGRFNARDLLEEDVLLLRLEWKCTPLSIATCRLVRLSLLLEEDVLQQLLGDDPVRSGRILPGCPVQSGVDNVQRLAQVATHVEPPVAHEHRLEHTEGLFSDLPAGASYQHPVGVPGIPVRTGCRWDTGRWPVVRRCRSSARPDSDSPCRQRSPGKAARRSRSWCRAQRPARGSPSQVDLEQFGDILNHPRLSGFERLQWISSLRQAGWLLLGYSIPGIDFPSSKHSRRLLPGIDFPSSKYSRSWDDGIGVHMFGADVPFADCHRVIAGSKGSQTRKHQGVVGHWRVLVAALTDNMMFVLKATSWRASYLYRQRCCHLGLHVVISLLDLSSLDEDFVFLKSRQQFEGLLGHAVVSGDVYLQVLNSRALCVNCPVQRRP</sequence>
<protein>
    <submittedName>
        <fullName evidence="2">Uncharacterized protein</fullName>
    </submittedName>
</protein>